<proteinExistence type="predicted"/>
<dbReference type="EMBL" id="CAJJDM010000123">
    <property type="protein sequence ID" value="CAD8103226.1"/>
    <property type="molecule type" value="Genomic_DNA"/>
</dbReference>
<organism evidence="1 3">
    <name type="scientific">Paramecium primaurelia</name>
    <dbReference type="NCBI Taxonomy" id="5886"/>
    <lineage>
        <taxon>Eukaryota</taxon>
        <taxon>Sar</taxon>
        <taxon>Alveolata</taxon>
        <taxon>Ciliophora</taxon>
        <taxon>Intramacronucleata</taxon>
        <taxon>Oligohymenophorea</taxon>
        <taxon>Peniculida</taxon>
        <taxon>Parameciidae</taxon>
        <taxon>Paramecium</taxon>
    </lineage>
</organism>
<dbReference type="Proteomes" id="UP000688137">
    <property type="component" value="Unassembled WGS sequence"/>
</dbReference>
<keyword evidence="3" id="KW-1185">Reference proteome</keyword>
<evidence type="ECO:0000313" key="3">
    <source>
        <dbReference type="Proteomes" id="UP000688137"/>
    </source>
</evidence>
<gene>
    <name evidence="1" type="ORF">PPRIM_AZ9-3.1.T1200096</name>
    <name evidence="2" type="ORF">PPRIM_AZ9-3.1.T1200098</name>
</gene>
<evidence type="ECO:0000313" key="2">
    <source>
        <dbReference type="EMBL" id="CAD8103226.1"/>
    </source>
</evidence>
<dbReference type="EMBL" id="CAJJDM010000123">
    <property type="protein sequence ID" value="CAD8103222.1"/>
    <property type="molecule type" value="Genomic_DNA"/>
</dbReference>
<dbReference type="OMA" id="FENEYRR"/>
<comment type="caution">
    <text evidence="1">The sequence shown here is derived from an EMBL/GenBank/DDBJ whole genome shotgun (WGS) entry which is preliminary data.</text>
</comment>
<evidence type="ECO:0000313" key="1">
    <source>
        <dbReference type="EMBL" id="CAD8103222.1"/>
    </source>
</evidence>
<reference evidence="1" key="1">
    <citation type="submission" date="2021-01" db="EMBL/GenBank/DDBJ databases">
        <authorList>
            <consortium name="Genoscope - CEA"/>
            <person name="William W."/>
        </authorList>
    </citation>
    <scope>NUCLEOTIDE SEQUENCE</scope>
</reference>
<sequence length="134" mass="15590">MGCIINLNKIDLSHELDQDSQEDEQPLNKINNTIQIHIMEFTQKSNNDDSALFLQKQASTYPIASNYSNKSNSNSIKSCLKPSSGRSLFVKEDRHKTVQFNQIIKVVTRNKVFYLRKIRRSKNKKKKIDLDEIF</sequence>
<accession>A0A8S1PJ31</accession>
<dbReference type="AlphaFoldDB" id="A0A8S1PJ31"/>
<protein>
    <submittedName>
        <fullName evidence="1">Uncharacterized protein</fullName>
    </submittedName>
</protein>
<name>A0A8S1PJ31_PARPR</name>